<dbReference type="AlphaFoldDB" id="A0A2G8RUE1"/>
<feature type="compositionally biased region" description="Low complexity" evidence="1">
    <location>
        <begin position="425"/>
        <end position="439"/>
    </location>
</feature>
<reference evidence="2 3" key="1">
    <citation type="journal article" date="2015" name="Sci. Rep.">
        <title>Chromosome-level genome map provides insights into diverse defense mechanisms in the medicinal fungus Ganoderma sinense.</title>
        <authorList>
            <person name="Zhu Y."/>
            <person name="Xu J."/>
            <person name="Sun C."/>
            <person name="Zhou S."/>
            <person name="Xu H."/>
            <person name="Nelson D.R."/>
            <person name="Qian J."/>
            <person name="Song J."/>
            <person name="Luo H."/>
            <person name="Xiang L."/>
            <person name="Li Y."/>
            <person name="Xu Z."/>
            <person name="Ji A."/>
            <person name="Wang L."/>
            <person name="Lu S."/>
            <person name="Hayward A."/>
            <person name="Sun W."/>
            <person name="Li X."/>
            <person name="Schwartz D.C."/>
            <person name="Wang Y."/>
            <person name="Chen S."/>
        </authorList>
    </citation>
    <scope>NUCLEOTIDE SEQUENCE [LARGE SCALE GENOMIC DNA]</scope>
    <source>
        <strain evidence="2 3">ZZ0214-1</strain>
    </source>
</reference>
<gene>
    <name evidence="2" type="ORF">GSI_13019</name>
</gene>
<dbReference type="CDD" id="cd09917">
    <property type="entry name" value="F-box_SF"/>
    <property type="match status" value="1"/>
</dbReference>
<evidence type="ECO:0000256" key="1">
    <source>
        <dbReference type="SAM" id="MobiDB-lite"/>
    </source>
</evidence>
<dbReference type="Gene3D" id="3.80.10.10">
    <property type="entry name" value="Ribonuclease Inhibitor"/>
    <property type="match status" value="1"/>
</dbReference>
<evidence type="ECO:0008006" key="4">
    <source>
        <dbReference type="Google" id="ProtNLM"/>
    </source>
</evidence>
<feature type="region of interest" description="Disordered" evidence="1">
    <location>
        <begin position="409"/>
        <end position="439"/>
    </location>
</feature>
<evidence type="ECO:0000313" key="3">
    <source>
        <dbReference type="Proteomes" id="UP000230002"/>
    </source>
</evidence>
<sequence length="514" mass="57651">MDARAKLSVPYEVLLMIAAFADRKSLLTLLATCRSLHSDCAKYVLQDPVQLCGDRDIISFILFMRPHDCKRWRHLRSLRFFGERIDSLVAKGLAKAIRRASHLESLVFNHAERTLGAHPDLPLAFAAIRTVKHLVIDYGYQHTCRMLEAMHWPLESVVLNRTDFRSGWRDPDHLDRMHPAALLKNSCATLKTLECESWCECSSTLDTYPVYPELESLYLEAVWCPRAAQWAVSYPALKRLSVSTIDSHFMEVDEDYLAAHSANRLLNLHEFTALPQKWNELEQFDGDTLDLYLLGLPCHVQDVTLTLSPDSLQFFAPVMTTARPTRLRLSINTHLFNQPVPTYLQDPGLADLKSLELRVVSWVGDTDVDDGGDPDVDRFLRHALDTLQRASAREFVFYLTIGTSGTRATLDALSPEPDDPIEQGRPATATRRPATPAPVVEAPPISAVEAWATTADLDALVLRFLDEVPSLESVKLSVQPWSPSSLMNSRSAESSRARNLSVEAKDVPLVVSEA</sequence>
<protein>
    <recommendedName>
        <fullName evidence="4">F-box domain-containing protein</fullName>
    </recommendedName>
</protein>
<dbReference type="OrthoDB" id="2744591at2759"/>
<feature type="region of interest" description="Disordered" evidence="1">
    <location>
        <begin position="480"/>
        <end position="505"/>
    </location>
</feature>
<feature type="compositionally biased region" description="Low complexity" evidence="1">
    <location>
        <begin position="488"/>
        <end position="501"/>
    </location>
</feature>
<dbReference type="InterPro" id="IPR032675">
    <property type="entry name" value="LRR_dom_sf"/>
</dbReference>
<comment type="caution">
    <text evidence="2">The sequence shown here is derived from an EMBL/GenBank/DDBJ whole genome shotgun (WGS) entry which is preliminary data.</text>
</comment>
<accession>A0A2G8RUE1</accession>
<evidence type="ECO:0000313" key="2">
    <source>
        <dbReference type="EMBL" id="PIL25130.1"/>
    </source>
</evidence>
<keyword evidence="3" id="KW-1185">Reference proteome</keyword>
<dbReference type="Proteomes" id="UP000230002">
    <property type="component" value="Unassembled WGS sequence"/>
</dbReference>
<dbReference type="EMBL" id="AYKW01000056">
    <property type="protein sequence ID" value="PIL25130.1"/>
    <property type="molecule type" value="Genomic_DNA"/>
</dbReference>
<organism evidence="2 3">
    <name type="scientific">Ganoderma sinense ZZ0214-1</name>
    <dbReference type="NCBI Taxonomy" id="1077348"/>
    <lineage>
        <taxon>Eukaryota</taxon>
        <taxon>Fungi</taxon>
        <taxon>Dikarya</taxon>
        <taxon>Basidiomycota</taxon>
        <taxon>Agaricomycotina</taxon>
        <taxon>Agaricomycetes</taxon>
        <taxon>Polyporales</taxon>
        <taxon>Polyporaceae</taxon>
        <taxon>Ganoderma</taxon>
    </lineage>
</organism>
<proteinExistence type="predicted"/>
<name>A0A2G8RUE1_9APHY</name>